<gene>
    <name evidence="1" type="ORF">SBRCBS47491_008484</name>
</gene>
<reference evidence="1 2" key="1">
    <citation type="submission" date="2024-01" db="EMBL/GenBank/DDBJ databases">
        <authorList>
            <person name="Allen C."/>
            <person name="Tagirdzhanova G."/>
        </authorList>
    </citation>
    <scope>NUCLEOTIDE SEQUENCE [LARGE SCALE GENOMIC DNA]</scope>
</reference>
<sequence length="100" mass="11368">MLSPRVISSAAPVLRQAVRPRPTIIGRRWNSSSSEPSAYSSFFKTFGRPITKVCLMAVFTYQLAFFGWTKLEQDEIRNERQAEISSLEAKVKDLQESKKA</sequence>
<accession>A0ABP0CPX6</accession>
<name>A0ABP0CPX6_9PEZI</name>
<dbReference type="Proteomes" id="UP001642406">
    <property type="component" value="Unassembled WGS sequence"/>
</dbReference>
<dbReference type="EMBL" id="CAWUHC010000111">
    <property type="protein sequence ID" value="CAK7233075.1"/>
    <property type="molecule type" value="Genomic_DNA"/>
</dbReference>
<evidence type="ECO:0000313" key="1">
    <source>
        <dbReference type="EMBL" id="CAK7233075.1"/>
    </source>
</evidence>
<proteinExistence type="predicted"/>
<evidence type="ECO:0000313" key="2">
    <source>
        <dbReference type="Proteomes" id="UP001642406"/>
    </source>
</evidence>
<keyword evidence="2" id="KW-1185">Reference proteome</keyword>
<protein>
    <submittedName>
        <fullName evidence="1">Uncharacterized protein</fullName>
    </submittedName>
</protein>
<comment type="caution">
    <text evidence="1">The sequence shown here is derived from an EMBL/GenBank/DDBJ whole genome shotgun (WGS) entry which is preliminary data.</text>
</comment>
<organism evidence="1 2">
    <name type="scientific">Sporothrix bragantina</name>
    <dbReference type="NCBI Taxonomy" id="671064"/>
    <lineage>
        <taxon>Eukaryota</taxon>
        <taxon>Fungi</taxon>
        <taxon>Dikarya</taxon>
        <taxon>Ascomycota</taxon>
        <taxon>Pezizomycotina</taxon>
        <taxon>Sordariomycetes</taxon>
        <taxon>Sordariomycetidae</taxon>
        <taxon>Ophiostomatales</taxon>
        <taxon>Ophiostomataceae</taxon>
        <taxon>Sporothrix</taxon>
    </lineage>
</organism>